<comment type="subcellular location">
    <subcellularLocation>
        <location evidence="2 17">Cytoplasm</location>
        <location evidence="2 17">Cytoskeleton</location>
    </subcellularLocation>
    <subcellularLocation>
        <location evidence="1">Mitochondrion</location>
    </subcellularLocation>
</comment>
<keyword evidence="13 17" id="KW-0505">Motor protein</keyword>
<keyword evidence="14 17" id="KW-0206">Cytoskeleton</keyword>
<evidence type="ECO:0000256" key="12">
    <source>
        <dbReference type="ARBA" id="ARBA00023128"/>
    </source>
</evidence>
<evidence type="ECO:0000256" key="17">
    <source>
        <dbReference type="RuleBase" id="RU367020"/>
    </source>
</evidence>
<dbReference type="GO" id="GO:0019894">
    <property type="term" value="F:kinesin binding"/>
    <property type="evidence" value="ECO:0007669"/>
    <property type="project" value="TreeGrafter"/>
</dbReference>
<evidence type="ECO:0000256" key="11">
    <source>
        <dbReference type="ARBA" id="ARBA00023054"/>
    </source>
</evidence>
<name>A0A1A9VTK1_GLOAU</name>
<protein>
    <recommendedName>
        <fullName evidence="17">Kinesin light chain</fullName>
    </recommendedName>
</protein>
<keyword evidence="21" id="KW-1185">Reference proteome</keyword>
<evidence type="ECO:0000256" key="4">
    <source>
        <dbReference type="ARBA" id="ARBA00022490"/>
    </source>
</evidence>
<evidence type="ECO:0000256" key="10">
    <source>
        <dbReference type="ARBA" id="ARBA00022871"/>
    </source>
</evidence>
<keyword evidence="6 17" id="KW-0493">Microtubule</keyword>
<evidence type="ECO:0000256" key="6">
    <source>
        <dbReference type="ARBA" id="ARBA00022701"/>
    </source>
</evidence>
<evidence type="ECO:0000256" key="5">
    <source>
        <dbReference type="ARBA" id="ARBA00022553"/>
    </source>
</evidence>
<keyword evidence="9" id="KW-0802">TPR repeat</keyword>
<evidence type="ECO:0000256" key="7">
    <source>
        <dbReference type="ARBA" id="ARBA00022737"/>
    </source>
</evidence>
<evidence type="ECO:0000256" key="19">
    <source>
        <dbReference type="SAM" id="MobiDB-lite"/>
    </source>
</evidence>
<feature type="compositionally biased region" description="Polar residues" evidence="19">
    <location>
        <begin position="1"/>
        <end position="13"/>
    </location>
</feature>
<proteinExistence type="inferred from homology"/>
<comment type="similarity">
    <text evidence="3 17">Belongs to the kinesin light chain family.</text>
</comment>
<evidence type="ECO:0000256" key="3">
    <source>
        <dbReference type="ARBA" id="ARBA00009622"/>
    </source>
</evidence>
<dbReference type="Gene3D" id="1.25.40.10">
    <property type="entry name" value="Tetratricopeptide repeat domain"/>
    <property type="match status" value="1"/>
</dbReference>
<dbReference type="PRINTS" id="PR00381">
    <property type="entry name" value="KINESINLIGHT"/>
</dbReference>
<feature type="coiled-coil region" evidence="18">
    <location>
        <begin position="30"/>
        <end position="57"/>
    </location>
</feature>
<organism evidence="20 21">
    <name type="scientific">Glossina austeni</name>
    <name type="common">Savannah tsetse fly</name>
    <dbReference type="NCBI Taxonomy" id="7395"/>
    <lineage>
        <taxon>Eukaryota</taxon>
        <taxon>Metazoa</taxon>
        <taxon>Ecdysozoa</taxon>
        <taxon>Arthropoda</taxon>
        <taxon>Hexapoda</taxon>
        <taxon>Insecta</taxon>
        <taxon>Pterygota</taxon>
        <taxon>Neoptera</taxon>
        <taxon>Endopterygota</taxon>
        <taxon>Diptera</taxon>
        <taxon>Brachycera</taxon>
        <taxon>Muscomorpha</taxon>
        <taxon>Hippoboscoidea</taxon>
        <taxon>Glossinidae</taxon>
        <taxon>Glossina</taxon>
    </lineage>
</organism>
<dbReference type="InterPro" id="IPR002151">
    <property type="entry name" value="Kinesin_light"/>
</dbReference>
<dbReference type="PANTHER" id="PTHR45783">
    <property type="entry name" value="KINESIN LIGHT CHAIN"/>
    <property type="match status" value="1"/>
</dbReference>
<evidence type="ECO:0000256" key="9">
    <source>
        <dbReference type="ARBA" id="ARBA00022803"/>
    </source>
</evidence>
<dbReference type="InterPro" id="IPR011990">
    <property type="entry name" value="TPR-like_helical_dom_sf"/>
</dbReference>
<feature type="region of interest" description="Disordered" evidence="19">
    <location>
        <begin position="1"/>
        <end position="23"/>
    </location>
</feature>
<comment type="function">
    <text evidence="17">Kinesin is a microtubule-associated force-producing protein that play a role in organelle transport.</text>
</comment>
<keyword evidence="7" id="KW-0677">Repeat</keyword>
<comment type="subunit">
    <text evidence="16">Oligomer composed of two heavy chains and two light chains. Associates with microtubulin in an ATP-dependent manner. Interacts with KIF5C. Interacts with ODF1. Interacts with LRGUK. Interacts with VDAC2.</text>
</comment>
<evidence type="ECO:0000256" key="14">
    <source>
        <dbReference type="ARBA" id="ARBA00023212"/>
    </source>
</evidence>
<evidence type="ECO:0000256" key="15">
    <source>
        <dbReference type="ARBA" id="ARBA00045520"/>
    </source>
</evidence>
<dbReference type="EnsemblMetazoa" id="GAUT047075-RA">
    <property type="protein sequence ID" value="GAUT047075-PA"/>
    <property type="gene ID" value="GAUT047075"/>
</dbReference>
<keyword evidence="8" id="KW-0221">Differentiation</keyword>
<keyword evidence="12" id="KW-0496">Mitochondrion</keyword>
<reference evidence="20" key="1">
    <citation type="submission" date="2020-05" db="UniProtKB">
        <authorList>
            <consortium name="EnsemblMetazoa"/>
        </authorList>
    </citation>
    <scope>IDENTIFICATION</scope>
    <source>
        <strain evidence="20">TTRI</strain>
    </source>
</reference>
<dbReference type="GO" id="GO:0005871">
    <property type="term" value="C:kinesin complex"/>
    <property type="evidence" value="ECO:0007669"/>
    <property type="project" value="UniProtKB-UniRule"/>
</dbReference>
<keyword evidence="4 17" id="KW-0963">Cytoplasm</keyword>
<evidence type="ECO:0000313" key="20">
    <source>
        <dbReference type="EnsemblMetazoa" id="GAUT047075-PA"/>
    </source>
</evidence>
<evidence type="ECO:0000313" key="21">
    <source>
        <dbReference type="Proteomes" id="UP000078200"/>
    </source>
</evidence>
<keyword evidence="10" id="KW-0744">Spermatogenesis</keyword>
<evidence type="ECO:0000256" key="8">
    <source>
        <dbReference type="ARBA" id="ARBA00022782"/>
    </source>
</evidence>
<dbReference type="VEuPathDB" id="VectorBase:GAUT047075"/>
<dbReference type="Proteomes" id="UP000078200">
    <property type="component" value="Unassembled WGS sequence"/>
</dbReference>
<keyword evidence="5" id="KW-0597">Phosphoprotein</keyword>
<dbReference type="PANTHER" id="PTHR45783:SF1">
    <property type="entry name" value="KINESIN LIGHT CHAIN 3"/>
    <property type="match status" value="1"/>
</dbReference>
<dbReference type="GO" id="GO:0007018">
    <property type="term" value="P:microtubule-based movement"/>
    <property type="evidence" value="ECO:0007669"/>
    <property type="project" value="TreeGrafter"/>
</dbReference>
<feature type="compositionally biased region" description="Basic and acidic residues" evidence="19">
    <location>
        <begin position="14"/>
        <end position="23"/>
    </location>
</feature>
<evidence type="ECO:0000256" key="13">
    <source>
        <dbReference type="ARBA" id="ARBA00023175"/>
    </source>
</evidence>
<comment type="subunit">
    <text evidence="17">Oligomeric complex composed of two heavy chains and two light chains.</text>
</comment>
<evidence type="ECO:0000256" key="16">
    <source>
        <dbReference type="ARBA" id="ARBA00046448"/>
    </source>
</evidence>
<evidence type="ECO:0000256" key="18">
    <source>
        <dbReference type="SAM" id="Coils"/>
    </source>
</evidence>
<sequence>MVQPQSDANSNIEQSRDNNRNEDKDLFASLRNLEAENQQLRRHNHCLQQENAWLKDQLSHTQERLKTFESKPATVEEGEKLRKLKLLLRNNEEVNSDKKDPSASDAYPIMLQHTAPEGHEILENLYEQASSAFRKSRSESEDRKVTHLNLLALHSTELGDYDEASNLLKDSIDIQKDTCGQLHPVAVATLSNLAIVYSKRGHFEKAETTGLEIVAIKQQLHGADHLEVASHLSDLASFCQHQGKHEDERMYHHRALHIYESRLGSNNVYVIYTKLLLAKCLVRQEQFEEADYFYKEILMKAYERGYGFVDDSSEIIQQQQDDENAERNVANKVWFKKAAITFPTISETLLHMLAALIQLSIDKVKSTESN</sequence>
<dbReference type="AlphaFoldDB" id="A0A1A9VTK1"/>
<dbReference type="Pfam" id="PF13424">
    <property type="entry name" value="TPR_12"/>
    <property type="match status" value="2"/>
</dbReference>
<dbReference type="InterPro" id="IPR019734">
    <property type="entry name" value="TPR_rpt"/>
</dbReference>
<dbReference type="GO" id="GO:0005737">
    <property type="term" value="C:cytoplasm"/>
    <property type="evidence" value="ECO:0007669"/>
    <property type="project" value="TreeGrafter"/>
</dbReference>
<evidence type="ECO:0000256" key="2">
    <source>
        <dbReference type="ARBA" id="ARBA00004245"/>
    </source>
</evidence>
<dbReference type="STRING" id="7395.A0A1A9VTK1"/>
<accession>A0A1A9VTK1</accession>
<dbReference type="GO" id="GO:0005874">
    <property type="term" value="C:microtubule"/>
    <property type="evidence" value="ECO:0007669"/>
    <property type="project" value="UniProtKB-UniRule"/>
</dbReference>
<evidence type="ECO:0000256" key="1">
    <source>
        <dbReference type="ARBA" id="ARBA00004173"/>
    </source>
</evidence>
<comment type="function">
    <text evidence="15">Kinesin is a microtubule-associated force-producing protein that may play a role in organelle transport. Plays a role during spermiogenesis in the development of the sperm tail midpiece and in the normal function of spermatozoa. May play a role in the formation of the mitochondrial sheath formation in the developing spermatid midpiece.</text>
</comment>
<keyword evidence="11 18" id="KW-0175">Coiled coil</keyword>
<dbReference type="SMART" id="SM00028">
    <property type="entry name" value="TPR"/>
    <property type="match status" value="4"/>
</dbReference>
<dbReference type="SUPFAM" id="SSF48452">
    <property type="entry name" value="TPR-like"/>
    <property type="match status" value="1"/>
</dbReference>